<proteinExistence type="predicted"/>
<keyword evidence="2" id="KW-0812">Transmembrane</keyword>
<evidence type="ECO:0000313" key="4">
    <source>
        <dbReference type="Proteomes" id="UP001497457"/>
    </source>
</evidence>
<dbReference type="EMBL" id="OZ075116">
    <property type="protein sequence ID" value="CAL5076686.1"/>
    <property type="molecule type" value="Genomic_DNA"/>
</dbReference>
<evidence type="ECO:0000256" key="1">
    <source>
        <dbReference type="SAM" id="MobiDB-lite"/>
    </source>
</evidence>
<dbReference type="Proteomes" id="UP001497457">
    <property type="component" value="Chromosome 6rd"/>
</dbReference>
<feature type="transmembrane region" description="Helical" evidence="2">
    <location>
        <begin position="245"/>
        <end position="263"/>
    </location>
</feature>
<sequence>MLSCHPPSPSSAVTPPSPINIEDEGQHDLEAMLPHSTSPAEVAEPPPAPSELGASTPHHQASRRRGGRIQAEGNNGHALLPCVELACDTGVGGGGVASGGDFTGNGEGGGAHIAIDVATLQQAAALAGAPTESGTNRSLVSVLSTCCRSIDGGSTRYILTVGNADNAGERKASGVKQKYAKVLLSLYGVCLSACSAAFPVVKQAAPDGYLLLAYGLLVVLSLVLLVGLLATTFDGSPSSVVWGKYALQLALGLTIGLLTWSVCSLEPKLDVPIGIVGALAYMVVVLLFHCRKCLRVVGYDGR</sequence>
<accession>A0ABC9FJB7</accession>
<keyword evidence="4" id="KW-1185">Reference proteome</keyword>
<evidence type="ECO:0000313" key="3">
    <source>
        <dbReference type="EMBL" id="CAL5076686.1"/>
    </source>
</evidence>
<name>A0ABC9FJB7_9POAL</name>
<protein>
    <submittedName>
        <fullName evidence="3">Uncharacterized protein</fullName>
    </submittedName>
</protein>
<feature type="transmembrane region" description="Helical" evidence="2">
    <location>
        <begin position="210"/>
        <end position="233"/>
    </location>
</feature>
<feature type="transmembrane region" description="Helical" evidence="2">
    <location>
        <begin position="179"/>
        <end position="198"/>
    </location>
</feature>
<feature type="transmembrane region" description="Helical" evidence="2">
    <location>
        <begin position="269"/>
        <end position="288"/>
    </location>
</feature>
<keyword evidence="2" id="KW-1133">Transmembrane helix</keyword>
<dbReference type="AlphaFoldDB" id="A0ABC9FJB7"/>
<evidence type="ECO:0000256" key="2">
    <source>
        <dbReference type="SAM" id="Phobius"/>
    </source>
</evidence>
<keyword evidence="2" id="KW-0472">Membrane</keyword>
<gene>
    <name evidence="3" type="ORF">URODEC1_LOCUS106293</name>
</gene>
<reference evidence="3" key="1">
    <citation type="submission" date="2024-10" db="EMBL/GenBank/DDBJ databases">
        <authorList>
            <person name="Ryan C."/>
        </authorList>
    </citation>
    <scope>NUCLEOTIDE SEQUENCE [LARGE SCALE GENOMIC DNA]</scope>
</reference>
<feature type="region of interest" description="Disordered" evidence="1">
    <location>
        <begin position="1"/>
        <end position="67"/>
    </location>
</feature>
<organism evidence="3 4">
    <name type="scientific">Urochloa decumbens</name>
    <dbReference type="NCBI Taxonomy" id="240449"/>
    <lineage>
        <taxon>Eukaryota</taxon>
        <taxon>Viridiplantae</taxon>
        <taxon>Streptophyta</taxon>
        <taxon>Embryophyta</taxon>
        <taxon>Tracheophyta</taxon>
        <taxon>Spermatophyta</taxon>
        <taxon>Magnoliopsida</taxon>
        <taxon>Liliopsida</taxon>
        <taxon>Poales</taxon>
        <taxon>Poaceae</taxon>
        <taxon>PACMAD clade</taxon>
        <taxon>Panicoideae</taxon>
        <taxon>Panicodae</taxon>
        <taxon>Paniceae</taxon>
        <taxon>Melinidinae</taxon>
        <taxon>Urochloa</taxon>
    </lineage>
</organism>